<keyword evidence="3" id="KW-1185">Reference proteome</keyword>
<keyword evidence="1" id="KW-0812">Transmembrane</keyword>
<evidence type="ECO:0000313" key="3">
    <source>
        <dbReference type="Proteomes" id="UP000287712"/>
    </source>
</evidence>
<dbReference type="EMBL" id="MK308637">
    <property type="protein sequence ID" value="AZV01753.1"/>
    <property type="molecule type" value="Genomic_DNA"/>
</dbReference>
<gene>
    <name evidence="2" type="primary">47</name>
    <name evidence="2" type="ORF">SEA_SCHUBERT_47</name>
</gene>
<proteinExistence type="predicted"/>
<reference evidence="2 3" key="1">
    <citation type="submission" date="2018-12" db="EMBL/GenBank/DDBJ databases">
        <authorList>
            <person name="Lauer M.J."/>
            <person name="Adewumi O.M."/>
            <person name="Alachi P."/>
            <person name="Anderson S.J."/>
            <person name="Bakarey A.S."/>
            <person name="Beyer A.R."/>
            <person name="Biederman W.H."/>
            <person name="Bollivar D.W."/>
            <person name="Butela K.A."/>
            <person name="Byrum C.A."/>
            <person name="Caughron J.E."/>
            <person name="Coleman S.T."/>
            <person name="Collins D.P."/>
            <person name="Cresawn S.G."/>
            <person name="Dougan K.E."/>
            <person name="Duffy I."/>
            <person name="Eivazova E.R."/>
            <person name="Engstrom E.M."/>
            <person name="Fallest-Strobl P.C."/>
            <person name="Godde J.S."/>
            <person name="Gogarten J.P."/>
            <person name="Hammer B.W."/>
            <person name="Heller D.M."/>
            <person name="Lee J.S."/>
            <person name="Leonard J.E."/>
            <person name="Long J.A."/>
            <person name="Mastrapaolo M.D."/>
            <person name="Mathur V."/>
            <person name="Mesich B.L."/>
            <person name="Mitchell J.C."/>
            <person name="Moore R."/>
            <person name="Pandey S."/>
            <person name="Pollack M.J."/>
            <person name="Popolizio T.R."/>
            <person name="Porter M.L."/>
            <person name="Reid N.M."/>
            <person name="Salvitti L.R."/>
            <person name="Sayre B.L."/>
            <person name="Schrock T.A."/>
            <person name="Sconiers W.B."/>
            <person name="Sheehy R."/>
            <person name="Shows K.H."/>
            <person name="Sprangers S.A."/>
            <person name="Sprenkle A.B."/>
            <person name="Swerdlow S.J."/>
            <person name="Theoret J.R."/>
            <person name="Thompson K.M."/>
            <person name="Tibbetts T.J."/>
            <person name="Tigges M."/>
            <person name="Van A.R."/>
            <person name="Washington J.M."/>
            <person name="Windsor E.J."/>
            <person name="Wingfield D.L."/>
            <person name="Yoon E.J."/>
            <person name="Garlena R.A."/>
            <person name="Russell D.A."/>
            <person name="Pope W.H."/>
            <person name="Jacobs-Sera D."/>
            <person name="Hatfull G.F."/>
        </authorList>
    </citation>
    <scope>NUCLEOTIDE SEQUENCE [LARGE SCALE GENOMIC DNA]</scope>
</reference>
<accession>A0A3T0INX1</accession>
<evidence type="ECO:0000313" key="2">
    <source>
        <dbReference type="EMBL" id="AZV01753.1"/>
    </source>
</evidence>
<keyword evidence="1" id="KW-0472">Membrane</keyword>
<evidence type="ECO:0000256" key="1">
    <source>
        <dbReference type="SAM" id="Phobius"/>
    </source>
</evidence>
<dbReference type="GeneID" id="55010226"/>
<name>A0A3T0INX1_9CAUD</name>
<feature type="transmembrane region" description="Helical" evidence="1">
    <location>
        <begin position="6"/>
        <end position="35"/>
    </location>
</feature>
<dbReference type="RefSeq" id="YP_009818878.1">
    <property type="nucleotide sequence ID" value="NC_048144.1"/>
</dbReference>
<keyword evidence="1" id="KW-1133">Transmembrane helix</keyword>
<protein>
    <submittedName>
        <fullName evidence="2">Membrane protein</fullName>
    </submittedName>
</protein>
<sequence length="95" mass="10758">MNPWELLLTLFGWVMFILAALGAVILVFAFIVGIVRAARGLAKQTKPQVTLEEYLREARTVATSVHGNDFPLASTNIDIWLEGARWAWGFFHRKK</sequence>
<dbReference type="Proteomes" id="UP000287712">
    <property type="component" value="Segment"/>
</dbReference>
<organism evidence="2 3">
    <name type="scientific">Microbacterium phage Schubert</name>
    <dbReference type="NCBI Taxonomy" id="2500787"/>
    <lineage>
        <taxon>Viruses</taxon>
        <taxon>Duplodnaviria</taxon>
        <taxon>Heunggongvirae</taxon>
        <taxon>Uroviricota</taxon>
        <taxon>Caudoviricetes</taxon>
        <taxon>Schubertvirus</taxon>
        <taxon>Schubertvirus schubert</taxon>
    </lineage>
</organism>
<dbReference type="KEGG" id="vg:55010226"/>